<dbReference type="FunFam" id="1.20.1250.20:FF:000013">
    <property type="entry name" value="MFS general substrate transporter"/>
    <property type="match status" value="1"/>
</dbReference>
<dbReference type="InterPro" id="IPR036259">
    <property type="entry name" value="MFS_trans_sf"/>
</dbReference>
<accession>A0A1S9RLF6</accession>
<dbReference type="GO" id="GO:0006351">
    <property type="term" value="P:DNA-templated transcription"/>
    <property type="evidence" value="ECO:0007669"/>
    <property type="project" value="InterPro"/>
</dbReference>
<sequence length="964" mass="106590">MAKQTSSNKTLPMTEHIETHQKGSSSAETTEIIYDDAEVRRIKRKVDIRLCIVIAVMYTVCQIDRNNLANAVVAGMGKDIDLTGNHYACLSTIVVIFFPFYTLFQPPMTIIARRIGPRLFLSMITVAWGIIMVGFGFVKDWQGLVGLRAALGLLEAGFFPTCVFLISSWYVRHETAKRIALFFLLGSAISGFGGILAYGLQKMHGMAGKAGWRWIFILEGTLTVVVGLLGFILIVDFPEDARQTRRFLTDREIDIMMDRVEKDRGDAHVTPFAFKEYLGNARDWKGWMFALNFCMTTVVNYAIAYFLPIILNEGLGFSVAAAQSLTAPCYLFATVLGLAESWLSDKYKTRGLFISVNALVQIVGISILGFAKQSSIRYFGAFVLVGGCNANIPASLTYQSNNIVGQWRRAFGSALIVGSGGVGGVVGSLVFRNQDKPAYKPGLYTCFAAASITLVSVLITTVAMARMNKRQKENKIVILDTPGFRAPHERLGYGVRLMPHKASNNIRSLDTFFRYHGIPFFSDSGRECLTSRYGHSNSLTALFTMGLPWERKPGDQARFGTGIMYPTSEASDILPDRFITEACKSFYQHGKIGLIYPIVDPTTLDTSIDKAYGGGEDSSNKKALVLAFVAFCSNAGHREQMSYPVDGEKHALQAETLLGKDKNGVPSLDALQTSVFLALYYFSQGSLQNARRLIGLASSLVNDLCPVYNFTSSPSKLPLNEIHCSTARQETIFRLLFWVVLMVDNDLSFRVGAPPLFQVQSILHLEPLSPSDPNPLHLLQLLPAQEPAPPENIYCHIFSLSLIWSRVYTELFAPLAESKSDIEILQSIRVLDDTLENWRMSIPSTIRPTLHPSISTAKPPNDRPLLLLNLKYHHCLGCIHQVPIFTGAIALPNARTSQGKLLGSFFLSSVSNFDCSVQDYYQPKGYPESNVTECSSGHAEFFPEDGYSASNRGGASAPTFNDRF</sequence>
<dbReference type="InterPro" id="IPR020846">
    <property type="entry name" value="MFS_dom"/>
</dbReference>
<feature type="transmembrane region" description="Helical" evidence="9">
    <location>
        <begin position="85"/>
        <end position="104"/>
    </location>
</feature>
<keyword evidence="3" id="KW-0813">Transport</keyword>
<dbReference type="Pfam" id="PF07690">
    <property type="entry name" value="MFS_1"/>
    <property type="match status" value="1"/>
</dbReference>
<dbReference type="SUPFAM" id="SSF103473">
    <property type="entry name" value="MFS general substrate transporter"/>
    <property type="match status" value="1"/>
</dbReference>
<organism evidence="11 12">
    <name type="scientific">Penicillium brasilianum</name>
    <dbReference type="NCBI Taxonomy" id="104259"/>
    <lineage>
        <taxon>Eukaryota</taxon>
        <taxon>Fungi</taxon>
        <taxon>Dikarya</taxon>
        <taxon>Ascomycota</taxon>
        <taxon>Pezizomycotina</taxon>
        <taxon>Eurotiomycetes</taxon>
        <taxon>Eurotiomycetidae</taxon>
        <taxon>Eurotiales</taxon>
        <taxon>Aspergillaceae</taxon>
        <taxon>Penicillium</taxon>
    </lineage>
</organism>
<evidence type="ECO:0000256" key="5">
    <source>
        <dbReference type="ARBA" id="ARBA00022989"/>
    </source>
</evidence>
<feature type="compositionally biased region" description="Polar residues" evidence="8">
    <location>
        <begin position="1"/>
        <end position="11"/>
    </location>
</feature>
<feature type="transmembrane region" description="Helical" evidence="9">
    <location>
        <begin position="289"/>
        <end position="311"/>
    </location>
</feature>
<feature type="transmembrane region" description="Helical" evidence="9">
    <location>
        <begin position="48"/>
        <end position="65"/>
    </location>
</feature>
<feature type="transmembrane region" description="Helical" evidence="9">
    <location>
        <begin position="410"/>
        <end position="430"/>
    </location>
</feature>
<dbReference type="Gene3D" id="1.20.1250.20">
    <property type="entry name" value="MFS general substrate transporter like domains"/>
    <property type="match status" value="2"/>
</dbReference>
<feature type="transmembrane region" description="Helical" evidence="9">
    <location>
        <begin position="212"/>
        <end position="235"/>
    </location>
</feature>
<evidence type="ECO:0000313" key="11">
    <source>
        <dbReference type="EMBL" id="OOQ86333.1"/>
    </source>
</evidence>
<dbReference type="GO" id="GO:0003677">
    <property type="term" value="F:DNA binding"/>
    <property type="evidence" value="ECO:0007669"/>
    <property type="project" value="InterPro"/>
</dbReference>
<evidence type="ECO:0000256" key="2">
    <source>
        <dbReference type="ARBA" id="ARBA00008335"/>
    </source>
</evidence>
<feature type="transmembrane region" description="Helical" evidence="9">
    <location>
        <begin position="317"/>
        <end position="339"/>
    </location>
</feature>
<dbReference type="AlphaFoldDB" id="A0A1S9RLF6"/>
<feature type="region of interest" description="Disordered" evidence="8">
    <location>
        <begin position="1"/>
        <end position="24"/>
    </location>
</feature>
<evidence type="ECO:0000259" key="10">
    <source>
        <dbReference type="PROSITE" id="PS50850"/>
    </source>
</evidence>
<feature type="transmembrane region" description="Helical" evidence="9">
    <location>
        <begin position="116"/>
        <end position="138"/>
    </location>
</feature>
<evidence type="ECO:0000256" key="1">
    <source>
        <dbReference type="ARBA" id="ARBA00004141"/>
    </source>
</evidence>
<feature type="transmembrane region" description="Helical" evidence="9">
    <location>
        <begin position="351"/>
        <end position="370"/>
    </location>
</feature>
<evidence type="ECO:0000313" key="12">
    <source>
        <dbReference type="Proteomes" id="UP000190744"/>
    </source>
</evidence>
<comment type="caution">
    <text evidence="11">The sequence shown here is derived from an EMBL/GenBank/DDBJ whole genome shotgun (WGS) entry which is preliminary data.</text>
</comment>
<protein>
    <recommendedName>
        <fullName evidence="10">Major facilitator superfamily (MFS) profile domain-containing protein</fullName>
    </recommendedName>
</protein>
<keyword evidence="5 9" id="KW-1133">Transmembrane helix</keyword>
<dbReference type="GO" id="GO:0022857">
    <property type="term" value="F:transmembrane transporter activity"/>
    <property type="evidence" value="ECO:0007669"/>
    <property type="project" value="InterPro"/>
</dbReference>
<dbReference type="InterPro" id="IPR011701">
    <property type="entry name" value="MFS"/>
</dbReference>
<feature type="transmembrane region" description="Helical" evidence="9">
    <location>
        <begin position="442"/>
        <end position="465"/>
    </location>
</feature>
<dbReference type="Proteomes" id="UP000190744">
    <property type="component" value="Unassembled WGS sequence"/>
</dbReference>
<dbReference type="GO" id="GO:0016020">
    <property type="term" value="C:membrane"/>
    <property type="evidence" value="ECO:0007669"/>
    <property type="project" value="UniProtKB-SubCell"/>
</dbReference>
<feature type="transmembrane region" description="Helical" evidence="9">
    <location>
        <begin position="144"/>
        <end position="167"/>
    </location>
</feature>
<comment type="subcellular location">
    <subcellularLocation>
        <location evidence="1">Membrane</location>
        <topology evidence="1">Multi-pass membrane protein</topology>
    </subcellularLocation>
</comment>
<proteinExistence type="inferred from homology"/>
<feature type="domain" description="Major facilitator superfamily (MFS) profile" evidence="10">
    <location>
        <begin position="50"/>
        <end position="468"/>
    </location>
</feature>
<comment type="similarity">
    <text evidence="2">Belongs to the major facilitator superfamily.</text>
</comment>
<name>A0A1S9RLF6_PENBI</name>
<gene>
    <name evidence="11" type="ORF">PEBR_21932</name>
</gene>
<evidence type="ECO:0000256" key="4">
    <source>
        <dbReference type="ARBA" id="ARBA00022692"/>
    </source>
</evidence>
<evidence type="ECO:0000256" key="6">
    <source>
        <dbReference type="ARBA" id="ARBA00023136"/>
    </source>
</evidence>
<reference evidence="12" key="1">
    <citation type="submission" date="2015-09" db="EMBL/GenBank/DDBJ databases">
        <authorList>
            <person name="Fill T.P."/>
            <person name="Baretta J.F."/>
            <person name="de Almeida L.G."/>
            <person name="Rocha M."/>
            <person name="de Souza D.H."/>
            <person name="Malavazi I."/>
            <person name="Cerdeira L.T."/>
            <person name="Hong H."/>
            <person name="Samborskyy M."/>
            <person name="de Vasconcelos A.T."/>
            <person name="Leadlay P."/>
            <person name="Rodrigues-Filho E."/>
        </authorList>
    </citation>
    <scope>NUCLEOTIDE SEQUENCE [LARGE SCALE GENOMIC DNA]</scope>
    <source>
        <strain evidence="12">LaBioMMi 136</strain>
    </source>
</reference>
<evidence type="ECO:0000256" key="7">
    <source>
        <dbReference type="ARBA" id="ARBA00023242"/>
    </source>
</evidence>
<dbReference type="PANTHER" id="PTHR43791">
    <property type="entry name" value="PERMEASE-RELATED"/>
    <property type="match status" value="1"/>
</dbReference>
<feature type="transmembrane region" description="Helical" evidence="9">
    <location>
        <begin position="179"/>
        <end position="200"/>
    </location>
</feature>
<evidence type="ECO:0000256" key="3">
    <source>
        <dbReference type="ARBA" id="ARBA00022448"/>
    </source>
</evidence>
<dbReference type="PROSITE" id="PS50850">
    <property type="entry name" value="MFS"/>
    <property type="match status" value="1"/>
</dbReference>
<dbReference type="FunFam" id="1.20.1250.20:FF:000018">
    <property type="entry name" value="MFS transporter permease"/>
    <property type="match status" value="1"/>
</dbReference>
<evidence type="ECO:0000256" key="9">
    <source>
        <dbReference type="SAM" id="Phobius"/>
    </source>
</evidence>
<dbReference type="GO" id="GO:0008270">
    <property type="term" value="F:zinc ion binding"/>
    <property type="evidence" value="ECO:0007669"/>
    <property type="project" value="InterPro"/>
</dbReference>
<dbReference type="InterPro" id="IPR007219">
    <property type="entry name" value="XnlR_reg_dom"/>
</dbReference>
<dbReference type="EMBL" id="LJBN01000145">
    <property type="protein sequence ID" value="OOQ86333.1"/>
    <property type="molecule type" value="Genomic_DNA"/>
</dbReference>
<evidence type="ECO:0000256" key="8">
    <source>
        <dbReference type="SAM" id="MobiDB-lite"/>
    </source>
</evidence>
<keyword evidence="6 9" id="KW-0472">Membrane</keyword>
<dbReference type="PANTHER" id="PTHR43791:SF47">
    <property type="entry name" value="MAJOR FACILITATOR SUPERFAMILY (MFS) PROFILE DOMAIN-CONTAINING PROTEIN-RELATED"/>
    <property type="match status" value="1"/>
</dbReference>
<keyword evidence="7" id="KW-0539">Nucleus</keyword>
<dbReference type="Pfam" id="PF04082">
    <property type="entry name" value="Fungal_trans"/>
    <property type="match status" value="1"/>
</dbReference>
<dbReference type="CDD" id="cd12148">
    <property type="entry name" value="fungal_TF_MHR"/>
    <property type="match status" value="1"/>
</dbReference>
<keyword evidence="4 9" id="KW-0812">Transmembrane</keyword>